<name>A0A2K9BKR6_BIFBR</name>
<evidence type="ECO:0000259" key="8">
    <source>
        <dbReference type="Pfam" id="PF06414"/>
    </source>
</evidence>
<dbReference type="RefSeq" id="WP_106641456.1">
    <property type="nucleotide sequence ID" value="NZ_CP021558.1"/>
</dbReference>
<keyword evidence="4" id="KW-0067">ATP-binding</keyword>
<dbReference type="Gene3D" id="3.40.50.300">
    <property type="entry name" value="P-loop containing nucleotide triphosphate hydrolases"/>
    <property type="match status" value="1"/>
</dbReference>
<comment type="catalytic activity">
    <reaction evidence="6">
        <text>UDP-N-acetyl-alpha-D-glucosamine + ATP = UDP-N-acetyl-alpha-D-glucosamine 3'-phosphate + ADP + H(+)</text>
        <dbReference type="Rhea" id="RHEA:32671"/>
        <dbReference type="ChEBI" id="CHEBI:15378"/>
        <dbReference type="ChEBI" id="CHEBI:30616"/>
        <dbReference type="ChEBI" id="CHEBI:57705"/>
        <dbReference type="ChEBI" id="CHEBI:64353"/>
        <dbReference type="ChEBI" id="CHEBI:456216"/>
        <dbReference type="EC" id="2.7.1.176"/>
    </reaction>
</comment>
<dbReference type="EC" id="2.7.1.176" evidence="2"/>
<dbReference type="GO" id="GO:0005524">
    <property type="term" value="F:ATP binding"/>
    <property type="evidence" value="ECO:0007669"/>
    <property type="project" value="UniProtKB-KW"/>
</dbReference>
<accession>A0A2K9BKR6</accession>
<sequence length="348" mass="39154">MRDRNDRSHRPKGTPDGGRYMDERNGDGTDDIMPPRMPDDAADDARIGRLAEEQERALADACRERRPFDDYERTTRREYIRLIIRRYAGYDTRRAYSTTDGNGRVLYDPGRQREHDRIVSDILSRASGVERGSRALMSGGLGGAGKSSILVSEDFAERFGGFDPDEWLTLNNDDIKEMMAQRGLIPHARGLTPMESCFLVHEEAGDILADLRARALDSHMNVILDGTMNGPESTERKIRELRSHGYSIRAMFVDISPATSKRRADGRYRDGMVRYTTARLGHGGRYLPSDVVDGQEADASGFSSRNALTLIRLADRGLFDGDPIVYDNNVDGMKARPVPYGIFRQKED</sequence>
<dbReference type="Proteomes" id="UP000232491">
    <property type="component" value="Chromosome"/>
</dbReference>
<comment type="similarity">
    <text evidence="1">Belongs to the zeta toxin family.</text>
</comment>
<evidence type="ECO:0000313" key="9">
    <source>
        <dbReference type="EMBL" id="AUE03130.1"/>
    </source>
</evidence>
<gene>
    <name evidence="9" type="ORF">BB215W447A_1112</name>
</gene>
<evidence type="ECO:0000256" key="7">
    <source>
        <dbReference type="SAM" id="MobiDB-lite"/>
    </source>
</evidence>
<dbReference type="GO" id="GO:0016301">
    <property type="term" value="F:kinase activity"/>
    <property type="evidence" value="ECO:0007669"/>
    <property type="project" value="InterPro"/>
</dbReference>
<proteinExistence type="inferred from homology"/>
<dbReference type="AlphaFoldDB" id="A0A2K9BKR6"/>
<organism evidence="9 10">
    <name type="scientific">Bifidobacterium breve</name>
    <dbReference type="NCBI Taxonomy" id="1685"/>
    <lineage>
        <taxon>Bacteria</taxon>
        <taxon>Bacillati</taxon>
        <taxon>Actinomycetota</taxon>
        <taxon>Actinomycetes</taxon>
        <taxon>Bifidobacteriales</taxon>
        <taxon>Bifidobacteriaceae</taxon>
        <taxon>Bifidobacterium</taxon>
    </lineage>
</organism>
<protein>
    <recommendedName>
        <fullName evidence="5">UDP-N-acetylglucosamine kinase</fullName>
        <ecNumber evidence="2">2.7.1.176</ecNumber>
    </recommendedName>
    <alternativeName>
        <fullName evidence="5">UDP-N-acetylglucosamine kinase</fullName>
    </alternativeName>
</protein>
<evidence type="ECO:0000256" key="3">
    <source>
        <dbReference type="ARBA" id="ARBA00022741"/>
    </source>
</evidence>
<feature type="domain" description="Zeta toxin" evidence="8">
    <location>
        <begin position="137"/>
        <end position="295"/>
    </location>
</feature>
<keyword evidence="3" id="KW-0547">Nucleotide-binding</keyword>
<dbReference type="InterPro" id="IPR027417">
    <property type="entry name" value="P-loop_NTPase"/>
</dbReference>
<feature type="region of interest" description="Disordered" evidence="7">
    <location>
        <begin position="1"/>
        <end position="42"/>
    </location>
</feature>
<evidence type="ECO:0000313" key="10">
    <source>
        <dbReference type="Proteomes" id="UP000232491"/>
    </source>
</evidence>
<evidence type="ECO:0000256" key="4">
    <source>
        <dbReference type="ARBA" id="ARBA00022840"/>
    </source>
</evidence>
<dbReference type="SUPFAM" id="SSF52540">
    <property type="entry name" value="P-loop containing nucleoside triphosphate hydrolases"/>
    <property type="match status" value="1"/>
</dbReference>
<dbReference type="EMBL" id="CP021558">
    <property type="protein sequence ID" value="AUE03130.1"/>
    <property type="molecule type" value="Genomic_DNA"/>
</dbReference>
<evidence type="ECO:0000256" key="1">
    <source>
        <dbReference type="ARBA" id="ARBA00009104"/>
    </source>
</evidence>
<evidence type="ECO:0000256" key="6">
    <source>
        <dbReference type="ARBA" id="ARBA00048178"/>
    </source>
</evidence>
<dbReference type="Pfam" id="PF06414">
    <property type="entry name" value="Zeta_toxin"/>
    <property type="match status" value="1"/>
</dbReference>
<dbReference type="InterPro" id="IPR010488">
    <property type="entry name" value="Zeta_toxin_domain"/>
</dbReference>
<evidence type="ECO:0000256" key="5">
    <source>
        <dbReference type="ARBA" id="ARBA00032897"/>
    </source>
</evidence>
<evidence type="ECO:0000256" key="2">
    <source>
        <dbReference type="ARBA" id="ARBA00011963"/>
    </source>
</evidence>
<reference evidence="9 10" key="1">
    <citation type="submission" date="2017-05" db="EMBL/GenBank/DDBJ databases">
        <title>Comparative genomics and methylome analysis of the gut commensal Bifidobacterium breve.</title>
        <authorList>
            <person name="Bottacini F."/>
            <person name="Morrissey R."/>
            <person name="Roberts R.J."/>
            <person name="James K."/>
            <person name="van Breen J."/>
            <person name="Egan M."/>
            <person name="Lambert J."/>
            <person name="van Limpt K."/>
            <person name="Stanton C."/>
            <person name="Knol J."/>
            <person name="O' Connell Motherway M."/>
            <person name="van Sinderen D."/>
        </authorList>
    </citation>
    <scope>NUCLEOTIDE SEQUENCE [LARGE SCALE GENOMIC DNA]</scope>
    <source>
        <strain evidence="9 10">215W447a</strain>
    </source>
</reference>